<dbReference type="InterPro" id="IPR058649">
    <property type="entry name" value="CzcB_C"/>
</dbReference>
<dbReference type="Gene3D" id="2.40.420.20">
    <property type="match status" value="1"/>
</dbReference>
<dbReference type="Proteomes" id="UP000475117">
    <property type="component" value="Chromosome"/>
</dbReference>
<dbReference type="InterPro" id="IPR058791">
    <property type="entry name" value="3HB_CusB"/>
</dbReference>
<gene>
    <name evidence="8" type="ORF">G3M56_003905</name>
</gene>
<evidence type="ECO:0000259" key="5">
    <source>
        <dbReference type="Pfam" id="PF25919"/>
    </source>
</evidence>
<organism evidence="8 9">
    <name type="scientific">Sulfuriroseicoccus oceanibius</name>
    <dbReference type="NCBI Taxonomy" id="2707525"/>
    <lineage>
        <taxon>Bacteria</taxon>
        <taxon>Pseudomonadati</taxon>
        <taxon>Verrucomicrobiota</taxon>
        <taxon>Verrucomicrobiia</taxon>
        <taxon>Verrucomicrobiales</taxon>
        <taxon>Verrucomicrobiaceae</taxon>
        <taxon>Sulfuriroseicoccus</taxon>
    </lineage>
</organism>
<evidence type="ECO:0000259" key="6">
    <source>
        <dbReference type="Pfam" id="PF25954"/>
    </source>
</evidence>
<dbReference type="KEGG" id="soa:G3M56_003905"/>
<evidence type="ECO:0000259" key="7">
    <source>
        <dbReference type="Pfam" id="PF25975"/>
    </source>
</evidence>
<keyword evidence="9" id="KW-1185">Reference proteome</keyword>
<dbReference type="GO" id="GO:0046914">
    <property type="term" value="F:transition metal ion binding"/>
    <property type="evidence" value="ECO:0007669"/>
    <property type="project" value="TreeGrafter"/>
</dbReference>
<dbReference type="Pfam" id="PF25919">
    <property type="entry name" value="BSH_CusB"/>
    <property type="match status" value="1"/>
</dbReference>
<evidence type="ECO:0000259" key="3">
    <source>
        <dbReference type="Pfam" id="PF19335"/>
    </source>
</evidence>
<evidence type="ECO:0000313" key="9">
    <source>
        <dbReference type="Proteomes" id="UP000475117"/>
    </source>
</evidence>
<reference evidence="8 9" key="1">
    <citation type="submission" date="2020-12" db="EMBL/GenBank/DDBJ databases">
        <title>Sulforoseuscoccus oceanibium gen. nov., sp. nov., a representative of the phylum Verrucomicrobia with special cytoplasmic membrane, and proposal of Sulforoseuscoccusaceae fam. nov.</title>
        <authorList>
            <person name="Xi F."/>
        </authorList>
    </citation>
    <scope>NUCLEOTIDE SEQUENCE [LARGE SCALE GENOMIC DNA]</scope>
    <source>
        <strain evidence="8 9">T37</strain>
    </source>
</reference>
<dbReference type="InterPro" id="IPR051909">
    <property type="entry name" value="MFP_Cation_Efflux"/>
</dbReference>
<dbReference type="EMBL" id="CP066776">
    <property type="protein sequence ID" value="QQL45742.1"/>
    <property type="molecule type" value="Genomic_DNA"/>
</dbReference>
<dbReference type="Gene3D" id="6.10.140.730">
    <property type="match status" value="1"/>
</dbReference>
<sequence length="636" mass="68220">MNFDILSGSSLAGLRTILAAALCALMVVALPSCGGDDQVADGEGAVAEVWTCSMHPSVRSDKFGACPICGMDLIKLDPNAEDLGPRRVSFSDEAVALGQFVTAPVVRKLAEVEVRLAGRVELDETQVRTMTARFPARLDRLFLDYTGIRVNSGDHLAKVYSPELLVAQQELITAARTNPKGASANAAREKLRLWGFSAEQIAAVVASGKASDRTDIEAPVGGVVTERFVSEGDYVKTGDQLFELAAFDKVWVVFDAYESDLPWLRFGQRLEFTLDAVPGQSFTARVAYIDPILNPRTRTAKVRINLDNPDELVKPGMLATGKVIAQVAVGGKVATSDLAGKWISPMHPEIVKDEPGPCDVCGMPLVKAEELGYVMVDSAAVAMPMVVPTSAVLRTGERAIVYVEVPDRDKPTYEVREVLLGAKAGDEFIIEDGVREGERVVTNGAFKIDSELQIGGKVSMMQPGEPADLVARRAGEALVNDQMKALLNGYFIVQQALANDQPDAAAAGVLKLADIASAHMKVEGLSADDQQAWHDAVMAIREGAFAVGADGLTVKQRRVAFEPLTHALIALSREFGTGGTSAYVVHCPMAFGNRGADWLSATDEVLNPYFGDMMLRCGVVKSPLATFIPEPKEESN</sequence>
<evidence type="ECO:0000256" key="2">
    <source>
        <dbReference type="ARBA" id="ARBA00022448"/>
    </source>
</evidence>
<feature type="domain" description="Heavy metal binding" evidence="3">
    <location>
        <begin position="49"/>
        <end position="75"/>
    </location>
</feature>
<dbReference type="SUPFAM" id="SSF111369">
    <property type="entry name" value="HlyD-like secretion proteins"/>
    <property type="match status" value="1"/>
</dbReference>
<keyword evidence="2" id="KW-0813">Transport</keyword>
<dbReference type="InterPro" id="IPR058792">
    <property type="entry name" value="Beta-barrel_RND_2"/>
</dbReference>
<dbReference type="PANTHER" id="PTHR30097:SF15">
    <property type="entry name" value="CATION EFFLUX SYSTEM PROTEIN CUSB"/>
    <property type="match status" value="1"/>
</dbReference>
<dbReference type="Pfam" id="PF25869">
    <property type="entry name" value="3HB_CusB"/>
    <property type="match status" value="1"/>
</dbReference>
<feature type="domain" description="CusB-like three alpha-helical bundle" evidence="4">
    <location>
        <begin position="163"/>
        <end position="211"/>
    </location>
</feature>
<evidence type="ECO:0000259" key="4">
    <source>
        <dbReference type="Pfam" id="PF25869"/>
    </source>
</evidence>
<dbReference type="Gene3D" id="2.40.30.170">
    <property type="match status" value="1"/>
</dbReference>
<feature type="domain" description="Heavy metal binding" evidence="3">
    <location>
        <begin position="341"/>
        <end position="367"/>
    </location>
</feature>
<feature type="domain" description="CusB-like beta-barrel" evidence="6">
    <location>
        <begin position="249"/>
        <end position="323"/>
    </location>
</feature>
<evidence type="ECO:0000256" key="1">
    <source>
        <dbReference type="ARBA" id="ARBA00009477"/>
    </source>
</evidence>
<dbReference type="RefSeq" id="WP_164365462.1">
    <property type="nucleotide sequence ID" value="NZ_CP066776.1"/>
</dbReference>
<dbReference type="InterPro" id="IPR058790">
    <property type="entry name" value="BSH_CusB"/>
</dbReference>
<dbReference type="InterPro" id="IPR045800">
    <property type="entry name" value="HMBD"/>
</dbReference>
<dbReference type="Pfam" id="PF25975">
    <property type="entry name" value="CzcB_C"/>
    <property type="match status" value="1"/>
</dbReference>
<dbReference type="AlphaFoldDB" id="A0A6B3LEX8"/>
<comment type="similarity">
    <text evidence="1">Belongs to the membrane fusion protein (MFP) (TC 8.A.1) family.</text>
</comment>
<proteinExistence type="inferred from homology"/>
<dbReference type="GO" id="GO:0060003">
    <property type="term" value="P:copper ion export"/>
    <property type="evidence" value="ECO:0007669"/>
    <property type="project" value="TreeGrafter"/>
</dbReference>
<dbReference type="Pfam" id="PF25954">
    <property type="entry name" value="Beta-barrel_RND_2"/>
    <property type="match status" value="1"/>
</dbReference>
<protein>
    <submittedName>
        <fullName evidence="8">Efflux RND transporter periplasmic adaptor subunit</fullName>
    </submittedName>
</protein>
<evidence type="ECO:0000313" key="8">
    <source>
        <dbReference type="EMBL" id="QQL45742.1"/>
    </source>
</evidence>
<dbReference type="PANTHER" id="PTHR30097">
    <property type="entry name" value="CATION EFFLUX SYSTEM PROTEIN CUSB"/>
    <property type="match status" value="1"/>
</dbReference>
<feature type="domain" description="CusB-like barrel-sandwich hybrid" evidence="5">
    <location>
        <begin position="129"/>
        <end position="244"/>
    </location>
</feature>
<name>A0A6B3LEX8_9BACT</name>
<accession>A0A6B3LEX8</accession>
<dbReference type="FunFam" id="2.40.30.170:FF:000010">
    <property type="entry name" value="Efflux RND transporter periplasmic adaptor subunit"/>
    <property type="match status" value="1"/>
</dbReference>
<dbReference type="Pfam" id="PF19335">
    <property type="entry name" value="HMBD"/>
    <property type="match status" value="2"/>
</dbReference>
<feature type="domain" description="CzcB-like C-terminal circularly permuted SH3-like" evidence="7">
    <location>
        <begin position="386"/>
        <end position="447"/>
    </location>
</feature>
<dbReference type="GO" id="GO:0030288">
    <property type="term" value="C:outer membrane-bounded periplasmic space"/>
    <property type="evidence" value="ECO:0007669"/>
    <property type="project" value="TreeGrafter"/>
</dbReference>
<dbReference type="GO" id="GO:0015679">
    <property type="term" value="P:plasma membrane copper ion transport"/>
    <property type="evidence" value="ECO:0007669"/>
    <property type="project" value="TreeGrafter"/>
</dbReference>